<dbReference type="EMBL" id="KY290955">
    <property type="protein sequence ID" value="APU01721.1"/>
    <property type="molecule type" value="Genomic_DNA"/>
</dbReference>
<dbReference type="Proteomes" id="UP000225215">
    <property type="component" value="Segment"/>
</dbReference>
<evidence type="ECO:0000313" key="2">
    <source>
        <dbReference type="Proteomes" id="UP000225215"/>
    </source>
</evidence>
<accession>A0A219YCI1</accession>
<proteinExistence type="predicted"/>
<name>A0A219YCI1_9CAUD</name>
<evidence type="ECO:0000313" key="1">
    <source>
        <dbReference type="EMBL" id="APU01721.1"/>
    </source>
</evidence>
<organism evidence="1 2">
    <name type="scientific">Aeromonas phage 65.2</name>
    <dbReference type="NCBI Taxonomy" id="1932896"/>
    <lineage>
        <taxon>Viruses</taxon>
        <taxon>Duplodnaviria</taxon>
        <taxon>Heunggongvirae</taxon>
        <taxon>Uroviricota</taxon>
        <taxon>Caudoviricetes</taxon>
        <taxon>Pantevenvirales</taxon>
        <taxon>Straboviridae</taxon>
        <taxon>Emmerichvirinae</taxon>
        <taxon>Ishigurovirus</taxon>
        <taxon>Ishigurovirus osborne</taxon>
    </lineage>
</organism>
<reference evidence="1 2" key="1">
    <citation type="journal article" date="2017" name="Sci. Rep.">
        <title>Characterization and diversity of phages infecting Aeromonas salmonicida subsp. salmonicida.</title>
        <authorList>
            <person name="Vincent A.T."/>
            <person name="Paquet V.E."/>
            <person name="Bernatchez A."/>
            <person name="Tremblay D.M."/>
            <person name="Moineau S."/>
            <person name="Charette S.J."/>
        </authorList>
    </citation>
    <scope>NUCLEOTIDE SEQUENCE [LARGE SCALE GENOMIC DNA]</scope>
</reference>
<protein>
    <submittedName>
        <fullName evidence="1">Uncharacterized protein</fullName>
    </submittedName>
</protein>
<sequence length="56" mass="6520">MEENEECYLPCIGVDGKHHTCLAWESVCLCGIKILHKNPDDKLFAQYQFSCYECTY</sequence>